<evidence type="ECO:0000313" key="2">
    <source>
        <dbReference type="EMBL" id="NVI08261.1"/>
    </source>
</evidence>
<dbReference type="AlphaFoldDB" id="A0A7W8L922"/>
<accession>A0A7W8L922</accession>
<proteinExistence type="predicted"/>
<reference evidence="2 4" key="1">
    <citation type="submission" date="2019-08" db="EMBL/GenBank/DDBJ databases">
        <title>Paraburkholderia simonii sp. nov. and P. youngii sp. nov. Brazilian and Mexican Mimosa-associated rhizobia.</title>
        <authorList>
            <person name="Mavima L."/>
            <person name="Beukes C.W."/>
            <person name="Palmer M."/>
            <person name="De Meyer S.E."/>
            <person name="James E.K."/>
            <person name="Maluk M."/>
            <person name="Avontuur J.R."/>
            <person name="Chan W.Y."/>
            <person name="Venter S.N."/>
            <person name="Steenkamp E.T."/>
        </authorList>
    </citation>
    <scope>NUCLEOTIDE SEQUENCE [LARGE SCALE GENOMIC DNA]</scope>
    <source>
        <strain evidence="2 4">JPY454</strain>
    </source>
</reference>
<comment type="caution">
    <text evidence="1">The sequence shown here is derived from an EMBL/GenBank/DDBJ whole genome shotgun (WGS) entry which is preliminary data.</text>
</comment>
<evidence type="ECO:0000313" key="3">
    <source>
        <dbReference type="Proteomes" id="UP000592820"/>
    </source>
</evidence>
<evidence type="ECO:0000313" key="4">
    <source>
        <dbReference type="Proteomes" id="UP000821598"/>
    </source>
</evidence>
<sequence length="125" mass="14058">MEMKPLHYNLDDEARTELLGYLVVVQLIARARTGQWLETAHICESVLLWLSANGGNCGARERSDLSRLSVDVAEQFLGLPSFDDEASLIQMMLALTRLDYRKADVKKILAVCGEYIVHRYGADQS</sequence>
<keyword evidence="4" id="KW-1185">Reference proteome</keyword>
<dbReference type="EMBL" id="VOMC01000044">
    <property type="protein sequence ID" value="NVI08261.1"/>
    <property type="molecule type" value="Genomic_DNA"/>
</dbReference>
<dbReference type="Proteomes" id="UP000592820">
    <property type="component" value="Unassembled WGS sequence"/>
</dbReference>
<protein>
    <submittedName>
        <fullName evidence="1">Uncharacterized protein</fullName>
    </submittedName>
</protein>
<dbReference type="EMBL" id="JACHDE010000009">
    <property type="protein sequence ID" value="MBB5402619.1"/>
    <property type="molecule type" value="Genomic_DNA"/>
</dbReference>
<reference evidence="1 3" key="2">
    <citation type="submission" date="2020-08" db="EMBL/GenBank/DDBJ databases">
        <title>Genomic Encyclopedia of Type Strains, Phase IV (KMG-V): Genome sequencing to study the core and pangenomes of soil and plant-associated prokaryotes.</title>
        <authorList>
            <person name="Whitman W."/>
        </authorList>
    </citation>
    <scope>NUCLEOTIDE SEQUENCE [LARGE SCALE GENOMIC DNA]</scope>
    <source>
        <strain evidence="1 3">JPY162</strain>
    </source>
</reference>
<organism evidence="1 3">
    <name type="scientific">Paraburkholderia youngii</name>
    <dbReference type="NCBI Taxonomy" id="2782701"/>
    <lineage>
        <taxon>Bacteria</taxon>
        <taxon>Pseudomonadati</taxon>
        <taxon>Pseudomonadota</taxon>
        <taxon>Betaproteobacteria</taxon>
        <taxon>Burkholderiales</taxon>
        <taxon>Burkholderiaceae</taxon>
        <taxon>Paraburkholderia</taxon>
    </lineage>
</organism>
<name>A0A7W8L922_9BURK</name>
<dbReference type="RefSeq" id="WP_176369025.1">
    <property type="nucleotide sequence ID" value="NZ_JACHDE010000009.1"/>
</dbReference>
<gene>
    <name evidence="2" type="ORF">FSB64_31865</name>
    <name evidence="1" type="ORF">HDG41_004705</name>
</gene>
<evidence type="ECO:0000313" key="1">
    <source>
        <dbReference type="EMBL" id="MBB5402619.1"/>
    </source>
</evidence>
<dbReference type="Proteomes" id="UP000821598">
    <property type="component" value="Unassembled WGS sequence"/>
</dbReference>